<feature type="compositionally biased region" description="Gly residues" evidence="1">
    <location>
        <begin position="381"/>
        <end position="392"/>
    </location>
</feature>
<feature type="compositionally biased region" description="Basic and acidic residues" evidence="1">
    <location>
        <begin position="154"/>
        <end position="166"/>
    </location>
</feature>
<evidence type="ECO:0000256" key="2">
    <source>
        <dbReference type="SAM" id="Phobius"/>
    </source>
</evidence>
<evidence type="ECO:0000256" key="1">
    <source>
        <dbReference type="SAM" id="MobiDB-lite"/>
    </source>
</evidence>
<comment type="caution">
    <text evidence="3">The sequence shown here is derived from an EMBL/GenBank/DDBJ whole genome shotgun (WGS) entry which is preliminary data.</text>
</comment>
<keyword evidence="2" id="KW-0812">Transmembrane</keyword>
<evidence type="ECO:0000313" key="3">
    <source>
        <dbReference type="EMBL" id="KAJ7752354.1"/>
    </source>
</evidence>
<dbReference type="AlphaFoldDB" id="A0AAD7NA98"/>
<keyword evidence="2" id="KW-0472">Membrane</keyword>
<keyword evidence="2" id="KW-1133">Transmembrane helix</keyword>
<reference evidence="3" key="1">
    <citation type="submission" date="2023-03" db="EMBL/GenBank/DDBJ databases">
        <title>Massive genome expansion in bonnet fungi (Mycena s.s.) driven by repeated elements and novel gene families across ecological guilds.</title>
        <authorList>
            <consortium name="Lawrence Berkeley National Laboratory"/>
            <person name="Harder C.B."/>
            <person name="Miyauchi S."/>
            <person name="Viragh M."/>
            <person name="Kuo A."/>
            <person name="Thoen E."/>
            <person name="Andreopoulos B."/>
            <person name="Lu D."/>
            <person name="Skrede I."/>
            <person name="Drula E."/>
            <person name="Henrissat B."/>
            <person name="Morin E."/>
            <person name="Kohler A."/>
            <person name="Barry K."/>
            <person name="LaButti K."/>
            <person name="Morin E."/>
            <person name="Salamov A."/>
            <person name="Lipzen A."/>
            <person name="Mereny Z."/>
            <person name="Hegedus B."/>
            <person name="Baldrian P."/>
            <person name="Stursova M."/>
            <person name="Weitz H."/>
            <person name="Taylor A."/>
            <person name="Grigoriev I.V."/>
            <person name="Nagy L.G."/>
            <person name="Martin F."/>
            <person name="Kauserud H."/>
        </authorList>
    </citation>
    <scope>NUCLEOTIDE SEQUENCE</scope>
    <source>
        <strain evidence="3">CBHHK182m</strain>
    </source>
</reference>
<feature type="region of interest" description="Disordered" evidence="1">
    <location>
        <begin position="129"/>
        <end position="166"/>
    </location>
</feature>
<dbReference type="Proteomes" id="UP001215598">
    <property type="component" value="Unassembled WGS sequence"/>
</dbReference>
<proteinExistence type="predicted"/>
<organism evidence="3 4">
    <name type="scientific">Mycena metata</name>
    <dbReference type="NCBI Taxonomy" id="1033252"/>
    <lineage>
        <taxon>Eukaryota</taxon>
        <taxon>Fungi</taxon>
        <taxon>Dikarya</taxon>
        <taxon>Basidiomycota</taxon>
        <taxon>Agaricomycotina</taxon>
        <taxon>Agaricomycetes</taxon>
        <taxon>Agaricomycetidae</taxon>
        <taxon>Agaricales</taxon>
        <taxon>Marasmiineae</taxon>
        <taxon>Mycenaceae</taxon>
        <taxon>Mycena</taxon>
    </lineage>
</organism>
<sequence length="392" mass="43084">MVWLSQRCVRDSLCSTPFNLPHSTLATHTYPCALGPALPLRAHARRSRTSSRTTRPWFFPFFVQIFAVFRTPISFHLPLVAFPRVDDFPLAISALPIFSTPSLSPPYLTHDAHTRSQPRMAALSRIRNHNAHASSASGREDGSVLNGRGGAGGGEREGRGGGREGEVDAVSVVRWRCGASARAPPTYGRGGPRRRPFDGEISYMRTLCARAGQWRAVERRIWVCVWERYTYRMAQRIVRSKQSGTSAGRRPMRLTASFLFAHAGLVVCVRQLADYASFVVVRACGVLHLDNTQLTRARSLFPRVKHPVCMAPLRQHLLFARVVSATLVFCFLFFLPHSPCSPLLSFPFYTLTNLLPQPPQKRASSSSPLSTPSPGANTGSACGGAGGGGVEW</sequence>
<accession>A0AAD7NA98</accession>
<gene>
    <name evidence="3" type="ORF">B0H16DRAFT_1723712</name>
</gene>
<evidence type="ECO:0000313" key="4">
    <source>
        <dbReference type="Proteomes" id="UP001215598"/>
    </source>
</evidence>
<protein>
    <submittedName>
        <fullName evidence="3">Uncharacterized protein</fullName>
    </submittedName>
</protein>
<name>A0AAD7NA98_9AGAR</name>
<dbReference type="EMBL" id="JARKIB010000059">
    <property type="protein sequence ID" value="KAJ7752354.1"/>
    <property type="molecule type" value="Genomic_DNA"/>
</dbReference>
<feature type="transmembrane region" description="Helical" evidence="2">
    <location>
        <begin position="57"/>
        <end position="82"/>
    </location>
</feature>
<feature type="region of interest" description="Disordered" evidence="1">
    <location>
        <begin position="359"/>
        <end position="392"/>
    </location>
</feature>
<feature type="compositionally biased region" description="Low complexity" evidence="1">
    <location>
        <begin position="364"/>
        <end position="380"/>
    </location>
</feature>
<keyword evidence="4" id="KW-1185">Reference proteome</keyword>